<dbReference type="InterPro" id="IPR004199">
    <property type="entry name" value="B-gal_small/dom_5"/>
</dbReference>
<dbReference type="PANTHER" id="PTHR46323:SF2">
    <property type="entry name" value="BETA-GALACTOSIDASE"/>
    <property type="match status" value="1"/>
</dbReference>
<dbReference type="InterPro" id="IPR008979">
    <property type="entry name" value="Galactose-bd-like_sf"/>
</dbReference>
<keyword evidence="8 15" id="KW-0326">Glycosidase</keyword>
<gene>
    <name evidence="15" type="primary">lacZ_2</name>
    <name evidence="15" type="ORF">PMLFYP103_00709</name>
</gene>
<dbReference type="PANTHER" id="PTHR46323">
    <property type="entry name" value="BETA-GALACTOSIDASE"/>
    <property type="match status" value="1"/>
</dbReference>
<dbReference type="InterPro" id="IPR006103">
    <property type="entry name" value="Glyco_hydro_2_cat"/>
</dbReference>
<comment type="similarity">
    <text evidence="3">Belongs to the glycosyl hydrolase 2 family.</text>
</comment>
<dbReference type="SUPFAM" id="SSF49785">
    <property type="entry name" value="Galactose-binding domain-like"/>
    <property type="match status" value="1"/>
</dbReference>
<evidence type="ECO:0000313" key="15">
    <source>
        <dbReference type="EMBL" id="VYT84021.1"/>
    </source>
</evidence>
<evidence type="ECO:0000256" key="7">
    <source>
        <dbReference type="ARBA" id="ARBA00022837"/>
    </source>
</evidence>
<dbReference type="PRINTS" id="PR00132">
    <property type="entry name" value="GLHYDRLASE2"/>
</dbReference>
<dbReference type="Gene3D" id="2.60.120.260">
    <property type="entry name" value="Galactose-binding domain-like"/>
    <property type="match status" value="1"/>
</dbReference>
<evidence type="ECO:0000259" key="13">
    <source>
        <dbReference type="Pfam" id="PF02837"/>
    </source>
</evidence>
<dbReference type="SUPFAM" id="SSF49303">
    <property type="entry name" value="beta-Galactosidase/glucuronidase domain"/>
    <property type="match status" value="1"/>
</dbReference>
<dbReference type="InterPro" id="IPR013783">
    <property type="entry name" value="Ig-like_fold"/>
</dbReference>
<feature type="domain" description="Glycoside hydrolase family 2 immunoglobulin-like beta-sandwich" evidence="11">
    <location>
        <begin position="190"/>
        <end position="290"/>
    </location>
</feature>
<dbReference type="InterPro" id="IPR050347">
    <property type="entry name" value="Bact_Beta-galactosidase"/>
</dbReference>
<evidence type="ECO:0000259" key="14">
    <source>
        <dbReference type="Pfam" id="PF02929"/>
    </source>
</evidence>
<dbReference type="Pfam" id="PF00703">
    <property type="entry name" value="Glyco_hydro_2"/>
    <property type="match status" value="1"/>
</dbReference>
<dbReference type="RefSeq" id="WP_195421883.1">
    <property type="nucleotide sequence ID" value="NZ_BAABZJ010000001.1"/>
</dbReference>
<dbReference type="InterPro" id="IPR017853">
    <property type="entry name" value="GH"/>
</dbReference>
<dbReference type="EC" id="3.2.1.23" evidence="5"/>
<reference evidence="15" key="1">
    <citation type="submission" date="2019-11" db="EMBL/GenBank/DDBJ databases">
        <authorList>
            <person name="Feng L."/>
        </authorList>
    </citation>
    <scope>NUCLEOTIDE SEQUENCE</scope>
    <source>
        <strain evidence="15">PmerdaeLFYP103</strain>
    </source>
</reference>
<dbReference type="InterPro" id="IPR006104">
    <property type="entry name" value="Glyco_hydro_2_N"/>
</dbReference>
<dbReference type="GO" id="GO:0005990">
    <property type="term" value="P:lactose catabolic process"/>
    <property type="evidence" value="ECO:0007669"/>
    <property type="project" value="TreeGrafter"/>
</dbReference>
<dbReference type="InterPro" id="IPR036156">
    <property type="entry name" value="Beta-gal/glucu_dom_sf"/>
</dbReference>
<feature type="domain" description="Beta galactosidase small chain/" evidence="14">
    <location>
        <begin position="727"/>
        <end position="868"/>
    </location>
</feature>
<dbReference type="InterPro" id="IPR011013">
    <property type="entry name" value="Gal_mutarotase_sf_dom"/>
</dbReference>
<keyword evidence="6 15" id="KW-0378">Hydrolase</keyword>
<feature type="domain" description="Glycosyl hydrolases family 2 sugar binding" evidence="13">
    <location>
        <begin position="45"/>
        <end position="185"/>
    </location>
</feature>
<dbReference type="EMBL" id="CACRUV010000011">
    <property type="protein sequence ID" value="VYT84021.1"/>
    <property type="molecule type" value="Genomic_DNA"/>
</dbReference>
<dbReference type="SUPFAM" id="SSF51445">
    <property type="entry name" value="(Trans)glycosidases"/>
    <property type="match status" value="1"/>
</dbReference>
<evidence type="ECO:0000256" key="10">
    <source>
        <dbReference type="SAM" id="SignalP"/>
    </source>
</evidence>
<feature type="signal peptide" evidence="10">
    <location>
        <begin position="1"/>
        <end position="24"/>
    </location>
</feature>
<sequence>MKQIKTILFAFGCSFLLSGTKAFAQVERLPDEASYPVLQELAGVETPAVLLSGTWQFRYSPDSKWDKIQVPGEPAMQGYAIEHDKPFTYRKSFTVPADYAGKHTILRFDGVYSHARLFVNGTFVREHHGGFTRWDTDVTPFVRPGKKNEIRLEVTDRLDDISYASGYAHHPIGGILRDVTLFALPETCLYDFYAETHLDAAYEDAVLKIGYSSPVVGGAEVAYTLADPSGRRYPLAQSRFPLKEGGNMNELPVKNPLKWDAEHPNLYTLTVTLSKDGKEIGRFDRRIGFRDVKIEKDRMLVNGMPVKLRGACRHDIHPTLGRTTTAELDSLDVILFKRSNMNFVRTSHYPPTERFLEYCDRYGIYVESETAVCFVDTYRQKNYAPGKTQDSAGFTPRYLSQCREMVKSFRSHPSILFWSIGNESVYGTNFQQCWDWVKATDKTRPVIFSYPGSVGEKEPVYDILSMHYQDVNGNLNQWNRSTRGFQGEGIPALFDEWAHPACYTYATLQEDPNIREFWGHSIERMWSGLFDAPGGLGGAIWGYVDETFMLPEPKVGTAFWKEFARTAKPEDYQGKCVGYGEWGIVDVWRREKPEFWATKKAYSPVRLMTTEVASFLSGQRLLLPLYNRFDHTDLDEIKIRYTYKGVEKELPAPSIAPHQKGLLVIPAEAWEEGELLSICFYTATGELLDAEQVSLGSDYHVRLADSEASPVNGVLLVEETVGMMTIKGDGFEIPFSKETGLISNATSKGQVIIEKGPFLHLDINLNHLTGAEVRKSARKFLTSDSDWKKQSLTYTRKEGAVEVALSGFYQDVQTDILIRISPAGEMNVSYVVAGQPNGYLRETGLSFYLPERLDYLQWERKGMWSCYPEGAFAGNTGETSLYNPKQVRYGENPAQPWSADTHNYYYWADAGANCDRPLTQMAKGMKENIYRYTLSATGGGAGLTVCSPDASLACRTSKRGDGQLMLYINNRWDYPEIAWGNYCKTLEAVPCYGEMKIRF</sequence>
<evidence type="ECO:0000256" key="1">
    <source>
        <dbReference type="ARBA" id="ARBA00001412"/>
    </source>
</evidence>
<dbReference type="GO" id="GO:0009341">
    <property type="term" value="C:beta-galactosidase complex"/>
    <property type="evidence" value="ECO:0007669"/>
    <property type="project" value="InterPro"/>
</dbReference>
<comment type="catalytic activity">
    <reaction evidence="1">
        <text>Hydrolysis of terminal non-reducing beta-D-galactose residues in beta-D-galactosides.</text>
        <dbReference type="EC" id="3.2.1.23"/>
    </reaction>
</comment>
<dbReference type="InterPro" id="IPR006102">
    <property type="entry name" value="Ig-like_GH2"/>
</dbReference>
<dbReference type="Pfam" id="PF02836">
    <property type="entry name" value="Glyco_hydro_2_C"/>
    <property type="match status" value="1"/>
</dbReference>
<evidence type="ECO:0000259" key="12">
    <source>
        <dbReference type="Pfam" id="PF02836"/>
    </source>
</evidence>
<organism evidence="15">
    <name type="scientific">Parabacteroides merdae</name>
    <dbReference type="NCBI Taxonomy" id="46503"/>
    <lineage>
        <taxon>Bacteria</taxon>
        <taxon>Pseudomonadati</taxon>
        <taxon>Bacteroidota</taxon>
        <taxon>Bacteroidia</taxon>
        <taxon>Bacteroidales</taxon>
        <taxon>Tannerellaceae</taxon>
        <taxon>Parabacteroides</taxon>
    </lineage>
</organism>
<evidence type="ECO:0000256" key="9">
    <source>
        <dbReference type="ARBA" id="ARBA00032230"/>
    </source>
</evidence>
<protein>
    <recommendedName>
        <fullName evidence="5">beta-galactosidase</fullName>
        <ecNumber evidence="5">3.2.1.23</ecNumber>
    </recommendedName>
    <alternativeName>
        <fullName evidence="9">Lactase</fullName>
    </alternativeName>
</protein>
<keyword evidence="7" id="KW-0106">Calcium</keyword>
<feature type="domain" description="Glycoside hydrolase family 2 catalytic" evidence="12">
    <location>
        <begin position="292"/>
        <end position="513"/>
    </location>
</feature>
<proteinExistence type="inferred from homology"/>
<evidence type="ECO:0000256" key="4">
    <source>
        <dbReference type="ARBA" id="ARBA00011245"/>
    </source>
</evidence>
<name>A0A6N2ZXA7_9BACT</name>
<dbReference type="Pfam" id="PF02837">
    <property type="entry name" value="Glyco_hydro_2_N"/>
    <property type="match status" value="1"/>
</dbReference>
<comment type="subunit">
    <text evidence="4">Monomer.</text>
</comment>
<dbReference type="GO" id="GO:0004565">
    <property type="term" value="F:beta-galactosidase activity"/>
    <property type="evidence" value="ECO:0007669"/>
    <property type="project" value="UniProtKB-EC"/>
</dbReference>
<dbReference type="Gene3D" id="2.70.98.10">
    <property type="match status" value="1"/>
</dbReference>
<keyword evidence="10" id="KW-0732">Signal</keyword>
<dbReference type="AlphaFoldDB" id="A0A6N2ZXA7"/>
<comment type="cofactor">
    <cofactor evidence="2">
        <name>Ca(2+)</name>
        <dbReference type="ChEBI" id="CHEBI:29108"/>
    </cofactor>
</comment>
<feature type="chain" id="PRO_5026897623" description="beta-galactosidase" evidence="10">
    <location>
        <begin position="25"/>
        <end position="999"/>
    </location>
</feature>
<evidence type="ECO:0000256" key="3">
    <source>
        <dbReference type="ARBA" id="ARBA00007401"/>
    </source>
</evidence>
<evidence type="ECO:0000259" key="11">
    <source>
        <dbReference type="Pfam" id="PF00703"/>
    </source>
</evidence>
<dbReference type="InterPro" id="IPR006101">
    <property type="entry name" value="Glyco_hydro_2"/>
</dbReference>
<dbReference type="Gene3D" id="2.60.40.10">
    <property type="entry name" value="Immunoglobulins"/>
    <property type="match status" value="1"/>
</dbReference>
<evidence type="ECO:0000256" key="5">
    <source>
        <dbReference type="ARBA" id="ARBA00012756"/>
    </source>
</evidence>
<dbReference type="Pfam" id="PF02929">
    <property type="entry name" value="Bgal_small_N"/>
    <property type="match status" value="1"/>
</dbReference>
<evidence type="ECO:0000256" key="2">
    <source>
        <dbReference type="ARBA" id="ARBA00001913"/>
    </source>
</evidence>
<evidence type="ECO:0000256" key="8">
    <source>
        <dbReference type="ARBA" id="ARBA00023295"/>
    </source>
</evidence>
<evidence type="ECO:0000256" key="6">
    <source>
        <dbReference type="ARBA" id="ARBA00022801"/>
    </source>
</evidence>
<dbReference type="InterPro" id="IPR014718">
    <property type="entry name" value="GH-type_carb-bd"/>
</dbReference>
<dbReference type="GO" id="GO:0030246">
    <property type="term" value="F:carbohydrate binding"/>
    <property type="evidence" value="ECO:0007669"/>
    <property type="project" value="InterPro"/>
</dbReference>
<accession>A0A6N2ZXA7</accession>
<dbReference type="Gene3D" id="3.20.20.80">
    <property type="entry name" value="Glycosidases"/>
    <property type="match status" value="1"/>
</dbReference>
<dbReference type="SUPFAM" id="SSF74650">
    <property type="entry name" value="Galactose mutarotase-like"/>
    <property type="match status" value="1"/>
</dbReference>